<dbReference type="PANTHER" id="PTHR43830">
    <property type="entry name" value="PROTEIN PSP1"/>
    <property type="match status" value="1"/>
</dbReference>
<dbReference type="PATRIC" id="fig|455434.6.peg.43"/>
<name>A0A0H3BI79_TREPS</name>
<dbReference type="SMR" id="A0A0H3BI79"/>
<dbReference type="RefSeq" id="WP_010881495.1">
    <property type="nucleotide sequence ID" value="NC_021508.1"/>
</dbReference>
<dbReference type="PANTHER" id="PTHR43830:SF3">
    <property type="entry name" value="PROTEIN PSP1"/>
    <property type="match status" value="1"/>
</dbReference>
<protein>
    <recommendedName>
        <fullName evidence="1">PSP1 C-terminal domain-containing protein</fullName>
    </recommendedName>
</protein>
<dbReference type="Pfam" id="PF04468">
    <property type="entry name" value="PSP1"/>
    <property type="match status" value="1"/>
</dbReference>
<dbReference type="GO" id="GO:0005737">
    <property type="term" value="C:cytoplasm"/>
    <property type="evidence" value="ECO:0007669"/>
    <property type="project" value="TreeGrafter"/>
</dbReference>
<dbReference type="InterPro" id="IPR007557">
    <property type="entry name" value="PSP1_C"/>
</dbReference>
<dbReference type="EMBL" id="CP000805">
    <property type="protein sequence ID" value="ACD70473.1"/>
    <property type="molecule type" value="Genomic_DNA"/>
</dbReference>
<dbReference type="AlphaFoldDB" id="A0A0H3BI79"/>
<dbReference type="InterPro" id="IPR047767">
    <property type="entry name" value="PSP1-like"/>
</dbReference>
<evidence type="ECO:0000313" key="3">
    <source>
        <dbReference type="Proteomes" id="UP000001202"/>
    </source>
</evidence>
<evidence type="ECO:0000313" key="2">
    <source>
        <dbReference type="EMBL" id="ACD70473.1"/>
    </source>
</evidence>
<reference evidence="2 3" key="1">
    <citation type="journal article" date="2008" name="BMC Microbiol.">
        <title>Complete genome sequence of Treponema pallidum ssp. pallidum strain SS14 determined with oligonucleotide arrays.</title>
        <authorList>
            <person name="Matejkova P."/>
            <person name="Strouhal M."/>
            <person name="Smajs D."/>
            <person name="Norris S.J."/>
            <person name="Palzkill T."/>
            <person name="Petrosino J.F."/>
            <person name="Sodergren E."/>
            <person name="Norton J.E."/>
            <person name="Singh J."/>
            <person name="Richmond T.A."/>
            <person name="Molla M.N."/>
            <person name="Albert T.J."/>
            <person name="Weinstock G.M."/>
        </authorList>
    </citation>
    <scope>NUCLEOTIDE SEQUENCE [LARGE SCALE GENOMIC DNA]</scope>
    <source>
        <strain evidence="2 3">SS14</strain>
    </source>
</reference>
<accession>A0A0H3BI79</accession>
<evidence type="ECO:0000259" key="1">
    <source>
        <dbReference type="PROSITE" id="PS51411"/>
    </source>
</evidence>
<dbReference type="Proteomes" id="UP000001202">
    <property type="component" value="Chromosome"/>
</dbReference>
<sequence length="233" mass="26872">MIPKLSPNADPCTACASTPAFPPQPMEEEGEFLYQLRLEYSREVLYARFHAALRVHTFVVVPTRYGNDIARCVGRIRTPVQTDIASVVRVASDQDLCTWHIHREKERAAEMIFRDRIEHYQLEMKCICCHYPLEEARVVFLYSAPARVDFRELVRDLGATFGTRVELRQINEREEARIVGGIDCCGRALCCCSVFSRLRPVSVKMVKEKNLLFRSTQMMGRCGRLRCCLTFEE</sequence>
<dbReference type="KEGG" id="tpp:TPASS_0046"/>
<feature type="domain" description="PSP1 C-terminal" evidence="1">
    <location>
        <begin position="85"/>
        <end position="170"/>
    </location>
</feature>
<gene>
    <name evidence="2" type="ordered locus">TPASS_0046</name>
</gene>
<proteinExistence type="predicted"/>
<organism evidence="2 3">
    <name type="scientific">Treponema pallidum subsp. pallidum (strain SS14)</name>
    <dbReference type="NCBI Taxonomy" id="455434"/>
    <lineage>
        <taxon>Bacteria</taxon>
        <taxon>Pseudomonadati</taxon>
        <taxon>Spirochaetota</taxon>
        <taxon>Spirochaetia</taxon>
        <taxon>Spirochaetales</taxon>
        <taxon>Treponemataceae</taxon>
        <taxon>Treponema</taxon>
    </lineage>
</organism>
<dbReference type="NCBIfam" id="NF041131">
    <property type="entry name" value="RicT_YaaT_fam"/>
    <property type="match status" value="1"/>
</dbReference>
<dbReference type="PROSITE" id="PS51411">
    <property type="entry name" value="PSP1_C"/>
    <property type="match status" value="1"/>
</dbReference>